<evidence type="ECO:0000313" key="2">
    <source>
        <dbReference type="Proteomes" id="UP001652564"/>
    </source>
</evidence>
<sequence length="266" mass="29891">MLFLSRSEVLDQVASDIIAGLPASLTTRRPVLIYCGVHKRFGMSWLRRGYKIAIQTEQMYDENGRALWGARSERNRKNIRSALQWADCTLDLSAANRRFYDEAGLTAKAPGKVIYGPHIFPTRRISYVSPNRESLIFFGHVEGSRREDLIANLSEFAVDRVETGTYADKLRDQIRPHLGVLNLHFEDGVYTEAPRLLASYLCGKPVVSERLGSEFVAGTHYHLIGSDAAFRARDIFENFAGLVSERFTFSGFLRNVLKGAVQGLAT</sequence>
<protein>
    <submittedName>
        <fullName evidence="1">Uncharacterized protein</fullName>
    </submittedName>
</protein>
<organism evidence="1 2">
    <name type="scientific">Albidovulum litorale</name>
    <dbReference type="NCBI Taxonomy" id="2984134"/>
    <lineage>
        <taxon>Bacteria</taxon>
        <taxon>Pseudomonadati</taxon>
        <taxon>Pseudomonadota</taxon>
        <taxon>Alphaproteobacteria</taxon>
        <taxon>Rhodobacterales</taxon>
        <taxon>Paracoccaceae</taxon>
        <taxon>Albidovulum</taxon>
    </lineage>
</organism>
<comment type="caution">
    <text evidence="1">The sequence shown here is derived from an EMBL/GenBank/DDBJ whole genome shotgun (WGS) entry which is preliminary data.</text>
</comment>
<dbReference type="Proteomes" id="UP001652564">
    <property type="component" value="Unassembled WGS sequence"/>
</dbReference>
<proteinExistence type="predicted"/>
<keyword evidence="2" id="KW-1185">Reference proteome</keyword>
<dbReference type="RefSeq" id="WP_263739087.1">
    <property type="nucleotide sequence ID" value="NZ_JAOWKZ010000002.1"/>
</dbReference>
<accession>A0ABT2ZL83</accession>
<dbReference type="EMBL" id="JAOWKZ010000002">
    <property type="protein sequence ID" value="MCV2871879.1"/>
    <property type="molecule type" value="Genomic_DNA"/>
</dbReference>
<name>A0ABT2ZL83_9RHOB</name>
<gene>
    <name evidence="1" type="ORF">OEZ71_06175</name>
</gene>
<reference evidence="1 2" key="1">
    <citation type="submission" date="2022-10" db="EMBL/GenBank/DDBJ databases">
        <title>Defluviimonas sp. nov., isolated from ocean surface sediments.</title>
        <authorList>
            <person name="He W."/>
            <person name="Wang L."/>
            <person name="Zhang D.-F."/>
        </authorList>
    </citation>
    <scope>NUCLEOTIDE SEQUENCE [LARGE SCALE GENOMIC DNA]</scope>
    <source>
        <strain evidence="1 2">WL0050</strain>
    </source>
</reference>
<evidence type="ECO:0000313" key="1">
    <source>
        <dbReference type="EMBL" id="MCV2871879.1"/>
    </source>
</evidence>